<dbReference type="EMBL" id="JBHLTG010000005">
    <property type="protein sequence ID" value="MFC0680111.1"/>
    <property type="molecule type" value="Genomic_DNA"/>
</dbReference>
<dbReference type="InterPro" id="IPR035906">
    <property type="entry name" value="MetI-like_sf"/>
</dbReference>
<feature type="transmembrane region" description="Helical" evidence="7">
    <location>
        <begin position="163"/>
        <end position="181"/>
    </location>
</feature>
<keyword evidence="10" id="KW-1185">Reference proteome</keyword>
<evidence type="ECO:0000313" key="10">
    <source>
        <dbReference type="Proteomes" id="UP001589896"/>
    </source>
</evidence>
<keyword evidence="6 7" id="KW-0472">Membrane</keyword>
<feature type="transmembrane region" description="Helical" evidence="7">
    <location>
        <begin position="219"/>
        <end position="242"/>
    </location>
</feature>
<dbReference type="Pfam" id="PF00528">
    <property type="entry name" value="BPD_transp_1"/>
    <property type="match status" value="1"/>
</dbReference>
<comment type="caution">
    <text evidence="9">The sequence shown here is derived from an EMBL/GenBank/DDBJ whole genome shotgun (WGS) entry which is preliminary data.</text>
</comment>
<reference evidence="9 10" key="1">
    <citation type="submission" date="2024-09" db="EMBL/GenBank/DDBJ databases">
        <authorList>
            <person name="Sun Q."/>
            <person name="Mori K."/>
        </authorList>
    </citation>
    <scope>NUCLEOTIDE SEQUENCE [LARGE SCALE GENOMIC DNA]</scope>
    <source>
        <strain evidence="9 10">KCTC 23076</strain>
    </source>
</reference>
<keyword evidence="3" id="KW-1003">Cell membrane</keyword>
<name>A0ABV6RT10_9GAMM</name>
<evidence type="ECO:0000256" key="5">
    <source>
        <dbReference type="ARBA" id="ARBA00022989"/>
    </source>
</evidence>
<comment type="similarity">
    <text evidence="7">Belongs to the binding-protein-dependent transport system permease family.</text>
</comment>
<dbReference type="PROSITE" id="PS50928">
    <property type="entry name" value="ABC_TM1"/>
    <property type="match status" value="1"/>
</dbReference>
<evidence type="ECO:0000256" key="6">
    <source>
        <dbReference type="ARBA" id="ARBA00023136"/>
    </source>
</evidence>
<feature type="transmembrane region" description="Helical" evidence="7">
    <location>
        <begin position="137"/>
        <end position="157"/>
    </location>
</feature>
<dbReference type="PANTHER" id="PTHR43386:SF1">
    <property type="entry name" value="D,D-DIPEPTIDE TRANSPORT SYSTEM PERMEASE PROTEIN DDPC-RELATED"/>
    <property type="match status" value="1"/>
</dbReference>
<feature type="transmembrane region" description="Helical" evidence="7">
    <location>
        <begin position="262"/>
        <end position="285"/>
    </location>
</feature>
<comment type="subcellular location">
    <subcellularLocation>
        <location evidence="1 7">Cell membrane</location>
        <topology evidence="1 7">Multi-pass membrane protein</topology>
    </subcellularLocation>
</comment>
<dbReference type="Gene3D" id="1.10.3720.10">
    <property type="entry name" value="MetI-like"/>
    <property type="match status" value="1"/>
</dbReference>
<dbReference type="InterPro" id="IPR000515">
    <property type="entry name" value="MetI-like"/>
</dbReference>
<keyword evidence="5 7" id="KW-1133">Transmembrane helix</keyword>
<evidence type="ECO:0000256" key="7">
    <source>
        <dbReference type="RuleBase" id="RU363032"/>
    </source>
</evidence>
<feature type="transmembrane region" description="Helical" evidence="7">
    <location>
        <begin position="32"/>
        <end position="52"/>
    </location>
</feature>
<keyword evidence="4 7" id="KW-0812">Transmembrane</keyword>
<keyword evidence="2 7" id="KW-0813">Transport</keyword>
<evidence type="ECO:0000259" key="8">
    <source>
        <dbReference type="PROSITE" id="PS50928"/>
    </source>
</evidence>
<sequence length="302" mass="32166">MSGTAALAAPAAATTRRRGGLQILRGLARPDFIVGALLVAFWAFCALFPTVLTSADPIRILEGGLTILGEPLAPGTGSFVLGTDSLGRDFFARIVHGARVAMIIALVPNAIALVFATMVGVLAGVMRGKVEYVLMRITEAIMVLPGFLIAMAVISTFGSSTTVLILTIVAFSWTYTARVIYGETLRLREMLFVEAALSVGAGRWRIAATHIVPHLKPLLVVYFTMNAAFMVLLEAGLGFLGFGIQPPTPSWGLMLAEARDQFFYPWLIIVPGLCLASLSIGFYLLGQGIQNAGRPAEKAVVL</sequence>
<gene>
    <name evidence="9" type="ORF">ACFFGH_19930</name>
</gene>
<dbReference type="PANTHER" id="PTHR43386">
    <property type="entry name" value="OLIGOPEPTIDE TRANSPORT SYSTEM PERMEASE PROTEIN APPC"/>
    <property type="match status" value="1"/>
</dbReference>
<dbReference type="InterPro" id="IPR050366">
    <property type="entry name" value="BP-dependent_transpt_permease"/>
</dbReference>
<dbReference type="Proteomes" id="UP001589896">
    <property type="component" value="Unassembled WGS sequence"/>
</dbReference>
<evidence type="ECO:0000256" key="1">
    <source>
        <dbReference type="ARBA" id="ARBA00004651"/>
    </source>
</evidence>
<protein>
    <submittedName>
        <fullName evidence="9">ABC transporter permease</fullName>
    </submittedName>
</protein>
<evidence type="ECO:0000256" key="3">
    <source>
        <dbReference type="ARBA" id="ARBA00022475"/>
    </source>
</evidence>
<dbReference type="RefSeq" id="WP_386671558.1">
    <property type="nucleotide sequence ID" value="NZ_JBHLTG010000005.1"/>
</dbReference>
<evidence type="ECO:0000313" key="9">
    <source>
        <dbReference type="EMBL" id="MFC0680111.1"/>
    </source>
</evidence>
<evidence type="ECO:0000256" key="4">
    <source>
        <dbReference type="ARBA" id="ARBA00022692"/>
    </source>
</evidence>
<evidence type="ECO:0000256" key="2">
    <source>
        <dbReference type="ARBA" id="ARBA00022448"/>
    </source>
</evidence>
<dbReference type="SUPFAM" id="SSF161098">
    <property type="entry name" value="MetI-like"/>
    <property type="match status" value="1"/>
</dbReference>
<organism evidence="9 10">
    <name type="scientific">Lysobacter korlensis</name>
    <dbReference type="NCBI Taxonomy" id="553636"/>
    <lineage>
        <taxon>Bacteria</taxon>
        <taxon>Pseudomonadati</taxon>
        <taxon>Pseudomonadota</taxon>
        <taxon>Gammaproteobacteria</taxon>
        <taxon>Lysobacterales</taxon>
        <taxon>Lysobacteraceae</taxon>
        <taxon>Lysobacter</taxon>
    </lineage>
</organism>
<proteinExistence type="inferred from homology"/>
<dbReference type="CDD" id="cd06261">
    <property type="entry name" value="TM_PBP2"/>
    <property type="match status" value="1"/>
</dbReference>
<feature type="domain" description="ABC transmembrane type-1" evidence="8">
    <location>
        <begin position="98"/>
        <end position="286"/>
    </location>
</feature>
<feature type="transmembrane region" description="Helical" evidence="7">
    <location>
        <begin position="100"/>
        <end position="125"/>
    </location>
</feature>
<accession>A0ABV6RT10</accession>